<dbReference type="InterPro" id="IPR024331">
    <property type="entry name" value="DUF3859"/>
</dbReference>
<gene>
    <name evidence="3" type="ORF">H3H51_14620</name>
</gene>
<feature type="chain" id="PRO_5030567484" evidence="1">
    <location>
        <begin position="21"/>
        <end position="154"/>
    </location>
</feature>
<accession>A0A7W4QAW4</accession>
<proteinExistence type="predicted"/>
<reference evidence="3 4" key="1">
    <citation type="submission" date="2020-08" db="EMBL/GenBank/DDBJ databases">
        <authorList>
            <person name="Kim C.M."/>
        </authorList>
    </citation>
    <scope>NUCLEOTIDE SEQUENCE [LARGE SCALE GENOMIC DNA]</scope>
    <source>
        <strain evidence="3 4">UL070</strain>
    </source>
</reference>
<dbReference type="RefSeq" id="WP_183089782.1">
    <property type="nucleotide sequence ID" value="NZ_JACJUD010000004.1"/>
</dbReference>
<dbReference type="AlphaFoldDB" id="A0A7W4QAW4"/>
<sequence>MKLFSLSALALGLASSLAMADVQVEGPVEYGVFATAPIKDPQPGERVLTRANQAIEATDQVPGRLGTKFGMRYRLAGKVATDAPLTLLYLTPGLVGADGRRQDKIEVVQKLMPGAPMDVMAYEFTEPHELVAGEWHFMVFQGDRLLAEQRFQVR</sequence>
<evidence type="ECO:0000313" key="3">
    <source>
        <dbReference type="EMBL" id="MBB2496262.1"/>
    </source>
</evidence>
<dbReference type="Pfam" id="PF12975">
    <property type="entry name" value="DUF3859"/>
    <property type="match status" value="1"/>
</dbReference>
<keyword evidence="4" id="KW-1185">Reference proteome</keyword>
<feature type="domain" description="DUF3859" evidence="2">
    <location>
        <begin position="23"/>
        <end position="153"/>
    </location>
</feature>
<evidence type="ECO:0000259" key="2">
    <source>
        <dbReference type="Pfam" id="PF12975"/>
    </source>
</evidence>
<name>A0A7W4QAW4_9GAMM</name>
<dbReference type="Proteomes" id="UP000542720">
    <property type="component" value="Unassembled WGS sequence"/>
</dbReference>
<evidence type="ECO:0000256" key="1">
    <source>
        <dbReference type="SAM" id="SignalP"/>
    </source>
</evidence>
<comment type="caution">
    <text evidence="3">The sequence shown here is derived from an EMBL/GenBank/DDBJ whole genome shotgun (WGS) entry which is preliminary data.</text>
</comment>
<protein>
    <submittedName>
        <fullName evidence="3">DUF3859 domain-containing protein</fullName>
    </submittedName>
</protein>
<dbReference type="EMBL" id="JACJUD010000004">
    <property type="protein sequence ID" value="MBB2496262.1"/>
    <property type="molecule type" value="Genomic_DNA"/>
</dbReference>
<dbReference type="Gene3D" id="2.60.40.2390">
    <property type="match status" value="1"/>
</dbReference>
<organism evidence="3 4">
    <name type="scientific">Aquipseudomonas ullengensis</name>
    <dbReference type="NCBI Taxonomy" id="2759166"/>
    <lineage>
        <taxon>Bacteria</taxon>
        <taxon>Pseudomonadati</taxon>
        <taxon>Pseudomonadota</taxon>
        <taxon>Gammaproteobacteria</taxon>
        <taxon>Pseudomonadales</taxon>
        <taxon>Pseudomonadaceae</taxon>
        <taxon>Aquipseudomonas</taxon>
    </lineage>
</organism>
<keyword evidence="1" id="KW-0732">Signal</keyword>
<evidence type="ECO:0000313" key="4">
    <source>
        <dbReference type="Proteomes" id="UP000542720"/>
    </source>
</evidence>
<feature type="signal peptide" evidence="1">
    <location>
        <begin position="1"/>
        <end position="20"/>
    </location>
</feature>